<evidence type="ECO:0000313" key="2">
    <source>
        <dbReference type="Proteomes" id="UP000659767"/>
    </source>
</evidence>
<keyword evidence="2" id="KW-1185">Reference proteome</keyword>
<sequence>MSEHLYSQDMTDSLDTSFAPLNAHLRAIGDLSERYRTIREAEELFESLKRTHLQEVAQGLRAEGKKWKEVAEIMGGVSYQRAFQYGQGE</sequence>
<name>A0ABQ2TET8_STRBA</name>
<organism evidence="1 2">
    <name type="scientific">Streptomyces badius</name>
    <dbReference type="NCBI Taxonomy" id="1941"/>
    <lineage>
        <taxon>Bacteria</taxon>
        <taxon>Bacillati</taxon>
        <taxon>Actinomycetota</taxon>
        <taxon>Actinomycetes</taxon>
        <taxon>Kitasatosporales</taxon>
        <taxon>Streptomycetaceae</taxon>
        <taxon>Streptomyces</taxon>
    </lineage>
</organism>
<proteinExistence type="predicted"/>
<dbReference type="Proteomes" id="UP000659767">
    <property type="component" value="Unassembled WGS sequence"/>
</dbReference>
<protein>
    <submittedName>
        <fullName evidence="1">Uncharacterized protein</fullName>
    </submittedName>
</protein>
<dbReference type="EMBL" id="BMSZ01000012">
    <property type="protein sequence ID" value="GGS63528.1"/>
    <property type="molecule type" value="Genomic_DNA"/>
</dbReference>
<reference evidence="2" key="1">
    <citation type="journal article" date="2019" name="Int. J. Syst. Evol. Microbiol.">
        <title>The Global Catalogue of Microorganisms (GCM) 10K type strain sequencing project: providing services to taxonomists for standard genome sequencing and annotation.</title>
        <authorList>
            <consortium name="The Broad Institute Genomics Platform"/>
            <consortium name="The Broad Institute Genome Sequencing Center for Infectious Disease"/>
            <person name="Wu L."/>
            <person name="Ma J."/>
        </authorList>
    </citation>
    <scope>NUCLEOTIDE SEQUENCE [LARGE SCALE GENOMIC DNA]</scope>
    <source>
        <strain evidence="2">JCM 4350</strain>
    </source>
</reference>
<evidence type="ECO:0000313" key="1">
    <source>
        <dbReference type="EMBL" id="GGS63528.1"/>
    </source>
</evidence>
<gene>
    <name evidence="1" type="ORF">GCM10010253_43050</name>
</gene>
<comment type="caution">
    <text evidence="1">The sequence shown here is derived from an EMBL/GenBank/DDBJ whole genome shotgun (WGS) entry which is preliminary data.</text>
</comment>
<accession>A0ABQ2TET8</accession>